<dbReference type="SUPFAM" id="SSF56300">
    <property type="entry name" value="Metallo-dependent phosphatases"/>
    <property type="match status" value="1"/>
</dbReference>
<dbReference type="Gene3D" id="3.60.21.10">
    <property type="match status" value="1"/>
</dbReference>
<evidence type="ECO:0000259" key="2">
    <source>
        <dbReference type="Pfam" id="PF12850"/>
    </source>
</evidence>
<gene>
    <name evidence="3" type="ORF">H9862_06030</name>
</gene>
<dbReference type="PIRSF" id="PIRSF000883">
    <property type="entry name" value="Pesterase_MJ0912"/>
    <property type="match status" value="1"/>
</dbReference>
<comment type="caution">
    <text evidence="3">The sequence shown here is derived from an EMBL/GenBank/DDBJ whole genome shotgun (WGS) entry which is preliminary data.</text>
</comment>
<feature type="domain" description="Calcineurin-like phosphoesterase" evidence="2">
    <location>
        <begin position="1"/>
        <end position="212"/>
    </location>
</feature>
<sequence>MLLAILSDIHANLEALRAVLADARARGASRFLSLGDHIGFNGDPSACLDELMPLLHAAVQGNHEAAITHHGLFGVALYTRMITKSAAMLSNAQKQWLAALPLTTVHEGLRLMHAPHRGVRWGRVSNCEQAAGVFSLYPEKRLLNGHTHRPAVFSKNAEGIIEELSPTSPGADGDTLTLALDPQRRYLINPGSVGQPRDGDPRAAYLLFDTEADAVTFCRVPYDVEAAAAKIAAVGLPRSFAEALKRGESPTGD</sequence>
<evidence type="ECO:0000256" key="1">
    <source>
        <dbReference type="ARBA" id="ARBA00008950"/>
    </source>
</evidence>
<dbReference type="InterPro" id="IPR024654">
    <property type="entry name" value="Calcineurin-like_PHP_lpxH"/>
</dbReference>
<name>A0A9D1VBS6_9BACT</name>
<evidence type="ECO:0000313" key="3">
    <source>
        <dbReference type="EMBL" id="HIX20145.1"/>
    </source>
</evidence>
<dbReference type="InterPro" id="IPR050126">
    <property type="entry name" value="Ap4A_hydrolase"/>
</dbReference>
<organism evidence="3 4">
    <name type="scientific">Candidatus Akkermansia intestinigallinarum</name>
    <dbReference type="NCBI Taxonomy" id="2838431"/>
    <lineage>
        <taxon>Bacteria</taxon>
        <taxon>Pseudomonadati</taxon>
        <taxon>Verrucomicrobiota</taxon>
        <taxon>Verrucomicrobiia</taxon>
        <taxon>Verrucomicrobiales</taxon>
        <taxon>Akkermansiaceae</taxon>
        <taxon>Akkermansia</taxon>
    </lineage>
</organism>
<proteinExistence type="inferred from homology"/>
<dbReference type="InterPro" id="IPR029052">
    <property type="entry name" value="Metallo-depent_PP-like"/>
</dbReference>
<dbReference type="PANTHER" id="PTHR42850:SF2">
    <property type="entry name" value="BLL5683 PROTEIN"/>
    <property type="match status" value="1"/>
</dbReference>
<dbReference type="InterPro" id="IPR011152">
    <property type="entry name" value="Pesterase_MJ0912"/>
</dbReference>
<dbReference type="Proteomes" id="UP000823964">
    <property type="component" value="Unassembled WGS sequence"/>
</dbReference>
<dbReference type="AlphaFoldDB" id="A0A9D1VBS6"/>
<dbReference type="EMBL" id="DXFQ01000107">
    <property type="protein sequence ID" value="HIX20145.1"/>
    <property type="molecule type" value="Genomic_DNA"/>
</dbReference>
<reference evidence="3" key="2">
    <citation type="submission" date="2021-04" db="EMBL/GenBank/DDBJ databases">
        <authorList>
            <person name="Gilroy R."/>
        </authorList>
    </citation>
    <scope>NUCLEOTIDE SEQUENCE</scope>
    <source>
        <strain evidence="3">14975</strain>
    </source>
</reference>
<dbReference type="GO" id="GO:0016791">
    <property type="term" value="F:phosphatase activity"/>
    <property type="evidence" value="ECO:0007669"/>
    <property type="project" value="TreeGrafter"/>
</dbReference>
<comment type="similarity">
    <text evidence="1">Belongs to the metallophosphoesterase superfamily. YfcE family.</text>
</comment>
<dbReference type="PANTHER" id="PTHR42850">
    <property type="entry name" value="METALLOPHOSPHOESTERASE"/>
    <property type="match status" value="1"/>
</dbReference>
<evidence type="ECO:0000313" key="4">
    <source>
        <dbReference type="Proteomes" id="UP000823964"/>
    </source>
</evidence>
<dbReference type="CDD" id="cd00838">
    <property type="entry name" value="MPP_superfamily"/>
    <property type="match status" value="1"/>
</dbReference>
<reference evidence="3" key="1">
    <citation type="journal article" date="2021" name="PeerJ">
        <title>Extensive microbial diversity within the chicken gut microbiome revealed by metagenomics and culture.</title>
        <authorList>
            <person name="Gilroy R."/>
            <person name="Ravi A."/>
            <person name="Getino M."/>
            <person name="Pursley I."/>
            <person name="Horton D.L."/>
            <person name="Alikhan N.F."/>
            <person name="Baker D."/>
            <person name="Gharbi K."/>
            <person name="Hall N."/>
            <person name="Watson M."/>
            <person name="Adriaenssens E.M."/>
            <person name="Foster-Nyarko E."/>
            <person name="Jarju S."/>
            <person name="Secka A."/>
            <person name="Antonio M."/>
            <person name="Oren A."/>
            <person name="Chaudhuri R.R."/>
            <person name="La Ragione R."/>
            <person name="Hildebrand F."/>
            <person name="Pallen M.J."/>
        </authorList>
    </citation>
    <scope>NUCLEOTIDE SEQUENCE</scope>
    <source>
        <strain evidence="3">14975</strain>
    </source>
</reference>
<protein>
    <submittedName>
        <fullName evidence="3">Metallophosphatase family protein</fullName>
    </submittedName>
</protein>
<dbReference type="Pfam" id="PF12850">
    <property type="entry name" value="Metallophos_2"/>
    <property type="match status" value="1"/>
</dbReference>
<accession>A0A9D1VBS6</accession>
<dbReference type="GO" id="GO:0005737">
    <property type="term" value="C:cytoplasm"/>
    <property type="evidence" value="ECO:0007669"/>
    <property type="project" value="TreeGrafter"/>
</dbReference>